<dbReference type="KEGG" id="stir:DDW44_12495"/>
<evidence type="ECO:0000313" key="1">
    <source>
        <dbReference type="EMBL" id="AWI29516.1"/>
    </source>
</evidence>
<dbReference type="OrthoDB" id="4275475at2"/>
<protein>
    <submittedName>
        <fullName evidence="1">Uncharacterized protein</fullName>
    </submittedName>
</protein>
<dbReference type="AlphaFoldDB" id="A0A2S1SSY0"/>
<keyword evidence="2" id="KW-1185">Reference proteome</keyword>
<reference evidence="1 2" key="1">
    <citation type="submission" date="2018-05" db="EMBL/GenBank/DDBJ databases">
        <title>Complete genome sequence of sponge-derived Streptomyces sp. HNM0039.</title>
        <authorList>
            <person name="Huang X."/>
            <person name="Zhou S."/>
        </authorList>
    </citation>
    <scope>NUCLEOTIDE SEQUENCE [LARGE SCALE GENOMIC DNA]</scope>
    <source>
        <strain evidence="1 2">HNM0039</strain>
    </source>
</reference>
<dbReference type="Proteomes" id="UP000244900">
    <property type="component" value="Chromosome"/>
</dbReference>
<name>A0A2S1SSY0_9ACTN</name>
<accession>A0A2S1SSY0</accession>
<sequence length="60" mass="6482">MATNDTDATQCEYVTYAPAGQTCPACNRPINELEPCRRGAVERASGAPVVVYRHAERCPA</sequence>
<organism evidence="1 2">
    <name type="scientific">Streptomyces tirandamycinicus</name>
    <dbReference type="NCBI Taxonomy" id="2174846"/>
    <lineage>
        <taxon>Bacteria</taxon>
        <taxon>Bacillati</taxon>
        <taxon>Actinomycetota</taxon>
        <taxon>Actinomycetes</taxon>
        <taxon>Kitasatosporales</taxon>
        <taxon>Streptomycetaceae</taxon>
        <taxon>Streptomyces</taxon>
    </lineage>
</organism>
<dbReference type="EMBL" id="CP029188">
    <property type="protein sequence ID" value="AWI29516.1"/>
    <property type="molecule type" value="Genomic_DNA"/>
</dbReference>
<evidence type="ECO:0000313" key="2">
    <source>
        <dbReference type="Proteomes" id="UP000244900"/>
    </source>
</evidence>
<proteinExistence type="predicted"/>
<gene>
    <name evidence="1" type="ORF">DDW44_12495</name>
</gene>